<dbReference type="EMBL" id="CP017686">
    <property type="protein sequence ID" value="AYQ55400.1"/>
    <property type="molecule type" value="Genomic_DNA"/>
</dbReference>
<dbReference type="RefSeq" id="WP_015505162.1">
    <property type="nucleotide sequence ID" value="NZ_CAYBAI010000039.1"/>
</dbReference>
<evidence type="ECO:0000313" key="2">
    <source>
        <dbReference type="Proteomes" id="UP000273278"/>
    </source>
</evidence>
<proteinExistence type="predicted"/>
<evidence type="ECO:0000313" key="1">
    <source>
        <dbReference type="EMBL" id="AYQ55400.1"/>
    </source>
</evidence>
<accession>A0A3G3IHT8</accession>
<protein>
    <recommendedName>
        <fullName evidence="3">DUF4143 domain-containing protein</fullName>
    </recommendedName>
</protein>
<dbReference type="AlphaFoldDB" id="A0A3G3IHT8"/>
<sequence>MYVNEGAVVESCISQALVSNGYRIHFYSKPNSSLKMDFVISYKGHLTALETRSGKTKISRSLLMLTSGDYKVERGIKIADGPVGVDGHGILHLPLFAPCFFDIPRIETAPSRTPRK</sequence>
<dbReference type="GeneID" id="41322049"/>
<evidence type="ECO:0008006" key="3">
    <source>
        <dbReference type="Google" id="ProtNLM"/>
    </source>
</evidence>
<gene>
    <name evidence="1" type="ORF">BKD89_06260</name>
</gene>
<dbReference type="Proteomes" id="UP000273278">
    <property type="component" value="Chromosome"/>
</dbReference>
<organism evidence="1 2">
    <name type="scientific">Methanomethylophilus alvi</name>
    <dbReference type="NCBI Taxonomy" id="1291540"/>
    <lineage>
        <taxon>Archaea</taxon>
        <taxon>Methanobacteriati</taxon>
        <taxon>Thermoplasmatota</taxon>
        <taxon>Thermoplasmata</taxon>
        <taxon>Methanomassiliicoccales</taxon>
        <taxon>Methanomethylophilaceae</taxon>
        <taxon>Methanomethylophilus</taxon>
    </lineage>
</organism>
<reference evidence="1 2" key="1">
    <citation type="submission" date="2016-10" db="EMBL/GenBank/DDBJ databases">
        <title>Complete genome of the TMA-utilizing, human hosted archaeon Methanomethylophilus alvus Gen. nov, sp. nov., strain Mx-05, derived from a pure culture.</title>
        <authorList>
            <person name="Brugere J.-F."/>
            <person name="Ben Hania W."/>
            <person name="Chaudhary P.P."/>
            <person name="Gaci N."/>
            <person name="Borrel G."/>
            <person name="Cao Van Tuat L."/>
            <person name="Fardeau M.-L."/>
            <person name="Harris H.M.B."/>
            <person name="O'Toole P.W."/>
            <person name="Ollivier B."/>
        </authorList>
    </citation>
    <scope>NUCLEOTIDE SEQUENCE [LARGE SCALE GENOMIC DNA]</scope>
    <source>
        <strain evidence="1 2">Mx-05</strain>
    </source>
</reference>
<name>A0A3G3IHT8_9ARCH</name>